<organism evidence="4 5">
    <name type="scientific">Lolium multiflorum</name>
    <name type="common">Italian ryegrass</name>
    <name type="synonym">Lolium perenne subsp. multiflorum</name>
    <dbReference type="NCBI Taxonomy" id="4521"/>
    <lineage>
        <taxon>Eukaryota</taxon>
        <taxon>Viridiplantae</taxon>
        <taxon>Streptophyta</taxon>
        <taxon>Embryophyta</taxon>
        <taxon>Tracheophyta</taxon>
        <taxon>Spermatophyta</taxon>
        <taxon>Magnoliopsida</taxon>
        <taxon>Liliopsida</taxon>
        <taxon>Poales</taxon>
        <taxon>Poaceae</taxon>
        <taxon>BOP clade</taxon>
        <taxon>Pooideae</taxon>
        <taxon>Poodae</taxon>
        <taxon>Poeae</taxon>
        <taxon>Poeae Chloroplast Group 2 (Poeae type)</taxon>
        <taxon>Loliodinae</taxon>
        <taxon>Loliinae</taxon>
        <taxon>Lolium</taxon>
    </lineage>
</organism>
<dbReference type="GO" id="GO:0003676">
    <property type="term" value="F:nucleic acid binding"/>
    <property type="evidence" value="ECO:0007669"/>
    <property type="project" value="InterPro"/>
</dbReference>
<dbReference type="InterPro" id="IPR036875">
    <property type="entry name" value="Znf_CCHC_sf"/>
</dbReference>
<accession>A0AAD8R7A4</accession>
<feature type="region of interest" description="Disordered" evidence="2">
    <location>
        <begin position="146"/>
        <end position="166"/>
    </location>
</feature>
<keyword evidence="1" id="KW-0479">Metal-binding</keyword>
<dbReference type="Gene3D" id="4.10.60.10">
    <property type="entry name" value="Zinc finger, CCHC-type"/>
    <property type="match status" value="1"/>
</dbReference>
<dbReference type="AlphaFoldDB" id="A0AAD8R7A4"/>
<evidence type="ECO:0000313" key="4">
    <source>
        <dbReference type="EMBL" id="KAK1615601.1"/>
    </source>
</evidence>
<dbReference type="EMBL" id="JAUUTY010000006">
    <property type="protein sequence ID" value="KAK1615601.1"/>
    <property type="molecule type" value="Genomic_DNA"/>
</dbReference>
<dbReference type="InterPro" id="IPR001878">
    <property type="entry name" value="Znf_CCHC"/>
</dbReference>
<evidence type="ECO:0000259" key="3">
    <source>
        <dbReference type="PROSITE" id="PS50158"/>
    </source>
</evidence>
<keyword evidence="5" id="KW-1185">Reference proteome</keyword>
<evidence type="ECO:0000313" key="5">
    <source>
        <dbReference type="Proteomes" id="UP001231189"/>
    </source>
</evidence>
<dbReference type="GO" id="GO:0008270">
    <property type="term" value="F:zinc ion binding"/>
    <property type="evidence" value="ECO:0007669"/>
    <property type="project" value="UniProtKB-KW"/>
</dbReference>
<keyword evidence="1" id="KW-0862">Zinc</keyword>
<dbReference type="Pfam" id="PF00098">
    <property type="entry name" value="zf-CCHC"/>
    <property type="match status" value="2"/>
</dbReference>
<feature type="compositionally biased region" description="Basic residues" evidence="2">
    <location>
        <begin position="108"/>
        <end position="120"/>
    </location>
</feature>
<feature type="domain" description="CCHC-type" evidence="3">
    <location>
        <begin position="132"/>
        <end position="146"/>
    </location>
</feature>
<dbReference type="SUPFAM" id="SSF57756">
    <property type="entry name" value="Retrovirus zinc finger-like domains"/>
    <property type="match status" value="1"/>
</dbReference>
<feature type="region of interest" description="Disordered" evidence="2">
    <location>
        <begin position="36"/>
        <end position="60"/>
    </location>
</feature>
<evidence type="ECO:0000256" key="2">
    <source>
        <dbReference type="SAM" id="MobiDB-lite"/>
    </source>
</evidence>
<dbReference type="PROSITE" id="PS50158">
    <property type="entry name" value="ZF_CCHC"/>
    <property type="match status" value="1"/>
</dbReference>
<evidence type="ECO:0000256" key="1">
    <source>
        <dbReference type="PROSITE-ProRule" id="PRU00047"/>
    </source>
</evidence>
<gene>
    <name evidence="4" type="ORF">QYE76_021118</name>
</gene>
<comment type="caution">
    <text evidence="4">The sequence shown here is derived from an EMBL/GenBank/DDBJ whole genome shotgun (WGS) entry which is preliminary data.</text>
</comment>
<feature type="compositionally biased region" description="Basic residues" evidence="2">
    <location>
        <begin position="146"/>
        <end position="155"/>
    </location>
</feature>
<reference evidence="4" key="1">
    <citation type="submission" date="2023-07" db="EMBL/GenBank/DDBJ databases">
        <title>A chromosome-level genome assembly of Lolium multiflorum.</title>
        <authorList>
            <person name="Chen Y."/>
            <person name="Copetti D."/>
            <person name="Kolliker R."/>
            <person name="Studer B."/>
        </authorList>
    </citation>
    <scope>NUCLEOTIDE SEQUENCE</scope>
    <source>
        <strain evidence="4">02402/16</strain>
        <tissue evidence="4">Leaf</tissue>
    </source>
</reference>
<name>A0AAD8R7A4_LOLMU</name>
<dbReference type="SMART" id="SM00343">
    <property type="entry name" value="ZnF_C2HC"/>
    <property type="match status" value="2"/>
</dbReference>
<dbReference type="Proteomes" id="UP001231189">
    <property type="component" value="Unassembled WGS sequence"/>
</dbReference>
<feature type="region of interest" description="Disordered" evidence="2">
    <location>
        <begin position="93"/>
        <end position="123"/>
    </location>
</feature>
<sequence>MRWPELPATSFPRGGSPELRTRRTLRWWIRSGKAPATIPAGSGAAEEELAGGARQRGEKGVNEELKAQVTSLKNDLVKGHEGKCKLDTMLSMQQSPNDKSGLGFKSNNKNKSKNNNKKKGQVQVKDPAKIVCFKCNIEGHHVRSCPLKKKQKGKRPQAQTHIQPQVEEIPLPKKKQANAPIVEKPSEKKEKKRTCYICREKGHISSLCTIGTSSNSITIDDVYSLRCNKKKLMKDIKCQVCLEDEDEVSPQVTSRHQHEEMKCKFKMSQLEEIICLKLYMKK</sequence>
<keyword evidence="1" id="KW-0863">Zinc-finger</keyword>
<protein>
    <recommendedName>
        <fullName evidence="3">CCHC-type domain-containing protein</fullName>
    </recommendedName>
</protein>
<proteinExistence type="predicted"/>